<dbReference type="Proteomes" id="UP000094342">
    <property type="component" value="Unassembled WGS sequence"/>
</dbReference>
<keyword evidence="1" id="KW-0805">Transcription regulation</keyword>
<sequence>MEIDRRMVAKVTKDGRITLWEGASLWAFDVLPGNQPASNRMHSHHAFQLTLAAGGGVGIRTAQGLVPGPVILIAPDVPHAIEAEGRIALLFVDPESRAGAGLKQLLHNAPIARLPELLDREAALERIWDQPPPAEAELVAIGMRLLDLVLGCGSHRSELDPRIERVLDRLNERSERGLTATEAAGIACLSESRFSHLFVEQVGLPFRTFLLWRRLMRAVELLAGGKRLTEAAHHAGFADSAHFSRTFQRMFGLPAASLELTSPED</sequence>
<dbReference type="SUPFAM" id="SSF46689">
    <property type="entry name" value="Homeodomain-like"/>
    <property type="match status" value="1"/>
</dbReference>
<evidence type="ECO:0000256" key="1">
    <source>
        <dbReference type="ARBA" id="ARBA00023015"/>
    </source>
</evidence>
<dbReference type="PROSITE" id="PS01124">
    <property type="entry name" value="HTH_ARAC_FAMILY_2"/>
    <property type="match status" value="1"/>
</dbReference>
<organism evidence="5 6">
    <name type="scientific">Sinorhizobium alkalisoli</name>
    <dbReference type="NCBI Taxonomy" id="1752398"/>
    <lineage>
        <taxon>Bacteria</taxon>
        <taxon>Pseudomonadati</taxon>
        <taxon>Pseudomonadota</taxon>
        <taxon>Alphaproteobacteria</taxon>
        <taxon>Hyphomicrobiales</taxon>
        <taxon>Rhizobiaceae</taxon>
        <taxon>Sinorhizobium/Ensifer group</taxon>
        <taxon>Sinorhizobium</taxon>
    </lineage>
</organism>
<feature type="domain" description="HTH araC/xylS-type" evidence="4">
    <location>
        <begin position="164"/>
        <end position="261"/>
    </location>
</feature>
<dbReference type="InterPro" id="IPR050204">
    <property type="entry name" value="AraC_XylS_family_regulators"/>
</dbReference>
<gene>
    <name evidence="5" type="ORF">A8M32_26300</name>
</gene>
<dbReference type="PROSITE" id="PS00041">
    <property type="entry name" value="HTH_ARAC_FAMILY_1"/>
    <property type="match status" value="1"/>
</dbReference>
<dbReference type="RefSeq" id="WP_069461359.1">
    <property type="nucleotide sequence ID" value="NZ_LYBW01000065.1"/>
</dbReference>
<name>A0A1E3V4G7_9HYPH</name>
<keyword evidence="6" id="KW-1185">Reference proteome</keyword>
<comment type="caution">
    <text evidence="5">The sequence shown here is derived from an EMBL/GenBank/DDBJ whole genome shotgun (WGS) entry which is preliminary data.</text>
</comment>
<dbReference type="InterPro" id="IPR018060">
    <property type="entry name" value="HTH_AraC"/>
</dbReference>
<keyword evidence="3" id="KW-0804">Transcription</keyword>
<dbReference type="STRING" id="1752398.A8M32_26300"/>
<keyword evidence="2" id="KW-0238">DNA-binding</keyword>
<evidence type="ECO:0000259" key="4">
    <source>
        <dbReference type="PROSITE" id="PS01124"/>
    </source>
</evidence>
<dbReference type="OrthoDB" id="9802263at2"/>
<dbReference type="Pfam" id="PF12833">
    <property type="entry name" value="HTH_18"/>
    <property type="match status" value="1"/>
</dbReference>
<dbReference type="SMART" id="SM00342">
    <property type="entry name" value="HTH_ARAC"/>
    <property type="match status" value="1"/>
</dbReference>
<evidence type="ECO:0000256" key="3">
    <source>
        <dbReference type="ARBA" id="ARBA00023163"/>
    </source>
</evidence>
<proteinExistence type="predicted"/>
<dbReference type="InterPro" id="IPR018062">
    <property type="entry name" value="HTH_AraC-typ_CS"/>
</dbReference>
<dbReference type="GO" id="GO:0043565">
    <property type="term" value="F:sequence-specific DNA binding"/>
    <property type="evidence" value="ECO:0007669"/>
    <property type="project" value="InterPro"/>
</dbReference>
<dbReference type="PANTHER" id="PTHR46796">
    <property type="entry name" value="HTH-TYPE TRANSCRIPTIONAL ACTIVATOR RHAS-RELATED"/>
    <property type="match status" value="1"/>
</dbReference>
<reference evidence="6" key="1">
    <citation type="submission" date="2016-05" db="EMBL/GenBank/DDBJ databases">
        <authorList>
            <person name="Li Y."/>
        </authorList>
    </citation>
    <scope>NUCLEOTIDE SEQUENCE [LARGE SCALE GENOMIC DNA]</scope>
    <source>
        <strain evidence="6">YIC4027</strain>
    </source>
</reference>
<evidence type="ECO:0000313" key="5">
    <source>
        <dbReference type="EMBL" id="ODR88503.1"/>
    </source>
</evidence>
<protein>
    <recommendedName>
        <fullName evidence="4">HTH araC/xylS-type domain-containing protein</fullName>
    </recommendedName>
</protein>
<accession>A0A1E3V4G7</accession>
<dbReference type="InterPro" id="IPR009057">
    <property type="entry name" value="Homeodomain-like_sf"/>
</dbReference>
<evidence type="ECO:0000313" key="6">
    <source>
        <dbReference type="Proteomes" id="UP000094342"/>
    </source>
</evidence>
<dbReference type="AlphaFoldDB" id="A0A1E3V4G7"/>
<evidence type="ECO:0000256" key="2">
    <source>
        <dbReference type="ARBA" id="ARBA00023125"/>
    </source>
</evidence>
<dbReference type="Gene3D" id="1.10.10.60">
    <property type="entry name" value="Homeodomain-like"/>
    <property type="match status" value="2"/>
</dbReference>
<dbReference type="EMBL" id="LYBW01000065">
    <property type="protein sequence ID" value="ODR88503.1"/>
    <property type="molecule type" value="Genomic_DNA"/>
</dbReference>
<dbReference type="GO" id="GO:0003700">
    <property type="term" value="F:DNA-binding transcription factor activity"/>
    <property type="evidence" value="ECO:0007669"/>
    <property type="project" value="InterPro"/>
</dbReference>